<gene>
    <name evidence="3" type="ORF">V6N12_031133</name>
</gene>
<dbReference type="PANTHER" id="PTHR31704:SF49">
    <property type="entry name" value="MYB_SANT-LIKE DOMAIN-CONTAINING PROTEIN"/>
    <property type="match status" value="1"/>
</dbReference>
<accession>A0ABR2EBM7</accession>
<dbReference type="EMBL" id="JBBPBM010000019">
    <property type="protein sequence ID" value="KAK8554160.1"/>
    <property type="molecule type" value="Genomic_DNA"/>
</dbReference>
<evidence type="ECO:0000313" key="4">
    <source>
        <dbReference type="Proteomes" id="UP001472677"/>
    </source>
</evidence>
<evidence type="ECO:0000313" key="3">
    <source>
        <dbReference type="EMBL" id="KAK8554160.1"/>
    </source>
</evidence>
<dbReference type="InterPro" id="IPR024752">
    <property type="entry name" value="Myb/SANT-like_dom"/>
</dbReference>
<dbReference type="Pfam" id="PF12776">
    <property type="entry name" value="Myb_DNA-bind_3"/>
    <property type="match status" value="1"/>
</dbReference>
<keyword evidence="1" id="KW-0732">Signal</keyword>
<dbReference type="PANTHER" id="PTHR31704">
    <property type="entry name" value="MYB/SANT-LIKE DNA-BINDING DOMAIN PROTEIN-RELATED"/>
    <property type="match status" value="1"/>
</dbReference>
<feature type="chain" id="PRO_5045989577" description="Myb/SANT-like domain-containing protein" evidence="1">
    <location>
        <begin position="17"/>
        <end position="203"/>
    </location>
</feature>
<name>A0ABR2EBM7_9ROSI</name>
<proteinExistence type="predicted"/>
<protein>
    <recommendedName>
        <fullName evidence="2">Myb/SANT-like domain-containing protein</fullName>
    </recommendedName>
</protein>
<feature type="signal peptide" evidence="1">
    <location>
        <begin position="1"/>
        <end position="16"/>
    </location>
</feature>
<organism evidence="3 4">
    <name type="scientific">Hibiscus sabdariffa</name>
    <name type="common">roselle</name>
    <dbReference type="NCBI Taxonomy" id="183260"/>
    <lineage>
        <taxon>Eukaryota</taxon>
        <taxon>Viridiplantae</taxon>
        <taxon>Streptophyta</taxon>
        <taxon>Embryophyta</taxon>
        <taxon>Tracheophyta</taxon>
        <taxon>Spermatophyta</taxon>
        <taxon>Magnoliopsida</taxon>
        <taxon>eudicotyledons</taxon>
        <taxon>Gunneridae</taxon>
        <taxon>Pentapetalae</taxon>
        <taxon>rosids</taxon>
        <taxon>malvids</taxon>
        <taxon>Malvales</taxon>
        <taxon>Malvaceae</taxon>
        <taxon>Malvoideae</taxon>
        <taxon>Hibiscus</taxon>
    </lineage>
</organism>
<comment type="caution">
    <text evidence="3">The sequence shown here is derived from an EMBL/GenBank/DDBJ whole genome shotgun (WGS) entry which is preliminary data.</text>
</comment>
<reference evidence="3 4" key="1">
    <citation type="journal article" date="2024" name="G3 (Bethesda)">
        <title>Genome assembly of Hibiscus sabdariffa L. provides insights into metabolisms of medicinal natural products.</title>
        <authorList>
            <person name="Kim T."/>
        </authorList>
    </citation>
    <scope>NUCLEOTIDE SEQUENCE [LARGE SCALE GENOMIC DNA]</scope>
    <source>
        <strain evidence="3">TK-2024</strain>
        <tissue evidence="3">Old leaves</tissue>
    </source>
</reference>
<evidence type="ECO:0000259" key="2">
    <source>
        <dbReference type="Pfam" id="PF12776"/>
    </source>
</evidence>
<evidence type="ECO:0000256" key="1">
    <source>
        <dbReference type="SAM" id="SignalP"/>
    </source>
</evidence>
<sequence>MLICLLFGFFFPFFLSIQFHYLATLGCLDQVSKGERNGTALAKKGWQGVTFYFFDLIGKKYDKSQFKNMWDSLKREWSVWYKLFVKETCLGWDSVKNIVDASNEWWEQKIAENPKYEKFRNKGLPFYNELTILFKDVAVTGEFASAPSFKILPNELGGNDGDEEGVHRPSPIDLDMEEVFGDSEDASVGATNEFIGINLNSSQ</sequence>
<feature type="domain" description="Myb/SANT-like" evidence="2">
    <location>
        <begin position="27"/>
        <end position="108"/>
    </location>
</feature>
<dbReference type="Proteomes" id="UP001472677">
    <property type="component" value="Unassembled WGS sequence"/>
</dbReference>
<keyword evidence="4" id="KW-1185">Reference proteome</keyword>